<dbReference type="Gene3D" id="1.20.120.1630">
    <property type="match status" value="1"/>
</dbReference>
<evidence type="ECO:0000313" key="6">
    <source>
        <dbReference type="EMBL" id="MCY0095755.1"/>
    </source>
</evidence>
<name>A0ABT3YIN0_9HYPH</name>
<comment type="caution">
    <text evidence="6">The sequence shown here is derived from an EMBL/GenBank/DDBJ whole genome shotgun (WGS) entry which is preliminary data.</text>
</comment>
<dbReference type="EMBL" id="JAOVZQ010000001">
    <property type="protein sequence ID" value="MCY0095755.1"/>
    <property type="molecule type" value="Genomic_DNA"/>
</dbReference>
<evidence type="ECO:0000256" key="2">
    <source>
        <dbReference type="ARBA" id="ARBA00022692"/>
    </source>
</evidence>
<proteinExistence type="predicted"/>
<dbReference type="RefSeq" id="WP_267613627.1">
    <property type="nucleotide sequence ID" value="NZ_JAOVZQ010000001.1"/>
</dbReference>
<feature type="transmembrane region" description="Helical" evidence="5">
    <location>
        <begin position="7"/>
        <end position="28"/>
    </location>
</feature>
<sequence length="146" mass="16338">MLSLPPVHVLLLVILIKAIFLAGIGPQLLHRPDVLWGLVPLIAGLWLLVSARLAFLRSKTTIMTFDRPEKLVTSGPFALTRNPMYLGFLLLLVGVTVLAGYAAGIVAPLVFFLLARFWYIPFEERAAEEVFGSEYAAYKARTRRWI</sequence>
<reference evidence="6" key="1">
    <citation type="submission" date="2022-10" db="EMBL/GenBank/DDBJ databases">
        <title>Hoeflea sp. J2-29, isolated from marine algae.</title>
        <authorList>
            <person name="Kristyanto S."/>
            <person name="Kim J.M."/>
            <person name="Jeon C.O."/>
        </authorList>
    </citation>
    <scope>NUCLEOTIDE SEQUENCE</scope>
    <source>
        <strain evidence="6">J2-29</strain>
    </source>
</reference>
<keyword evidence="7" id="KW-1185">Reference proteome</keyword>
<evidence type="ECO:0000256" key="3">
    <source>
        <dbReference type="ARBA" id="ARBA00022989"/>
    </source>
</evidence>
<dbReference type="InterPro" id="IPR007318">
    <property type="entry name" value="Phopholipid_MeTrfase"/>
</dbReference>
<comment type="subcellular location">
    <subcellularLocation>
        <location evidence="1">Endomembrane system</location>
        <topology evidence="1">Multi-pass membrane protein</topology>
    </subcellularLocation>
</comment>
<keyword evidence="2 5" id="KW-0812">Transmembrane</keyword>
<evidence type="ECO:0000256" key="5">
    <source>
        <dbReference type="SAM" id="Phobius"/>
    </source>
</evidence>
<gene>
    <name evidence="6" type="ORF">OEG82_17260</name>
</gene>
<feature type="transmembrane region" description="Helical" evidence="5">
    <location>
        <begin position="34"/>
        <end position="55"/>
    </location>
</feature>
<accession>A0ABT3YIN0</accession>
<protein>
    <submittedName>
        <fullName evidence="6">Isoprenylcysteine carboxylmethyltransferase family protein</fullName>
    </submittedName>
</protein>
<evidence type="ECO:0000256" key="1">
    <source>
        <dbReference type="ARBA" id="ARBA00004127"/>
    </source>
</evidence>
<dbReference type="Proteomes" id="UP001081283">
    <property type="component" value="Unassembled WGS sequence"/>
</dbReference>
<dbReference type="PANTHER" id="PTHR12714:SF9">
    <property type="entry name" value="PROTEIN-S-ISOPRENYLCYSTEINE O-METHYLTRANSFERASE"/>
    <property type="match status" value="1"/>
</dbReference>
<evidence type="ECO:0000313" key="7">
    <source>
        <dbReference type="Proteomes" id="UP001081283"/>
    </source>
</evidence>
<dbReference type="PANTHER" id="PTHR12714">
    <property type="entry name" value="PROTEIN-S ISOPRENYLCYSTEINE O-METHYLTRANSFERASE"/>
    <property type="match status" value="1"/>
</dbReference>
<keyword evidence="4 5" id="KW-0472">Membrane</keyword>
<evidence type="ECO:0000256" key="4">
    <source>
        <dbReference type="ARBA" id="ARBA00023136"/>
    </source>
</evidence>
<keyword evidence="3 5" id="KW-1133">Transmembrane helix</keyword>
<feature type="transmembrane region" description="Helical" evidence="5">
    <location>
        <begin position="88"/>
        <end position="115"/>
    </location>
</feature>
<dbReference type="Pfam" id="PF04191">
    <property type="entry name" value="PEMT"/>
    <property type="match status" value="1"/>
</dbReference>
<organism evidence="6 7">
    <name type="scientific">Hoeflea ulvae</name>
    <dbReference type="NCBI Taxonomy" id="2983764"/>
    <lineage>
        <taxon>Bacteria</taxon>
        <taxon>Pseudomonadati</taxon>
        <taxon>Pseudomonadota</taxon>
        <taxon>Alphaproteobacteria</taxon>
        <taxon>Hyphomicrobiales</taxon>
        <taxon>Rhizobiaceae</taxon>
        <taxon>Hoeflea</taxon>
    </lineage>
</organism>